<sequence>MNKVTGYGHFSLVLYLWSRLMHATANVVSLREESHCRIGSSLMKNYNIHQYAPEEFVTCRHAVITCIQRKNFVSHTTTIECPKNLPELLNQTSSEQRKLSLAARPKDNIWPNGVVCYQFSKELPHTEAQVGHIKKAMQIIEEKSVVRYLPVETCTNEKLKHCNNCKEFIEFRRPQSGRECNSVVGYNQGLSKHPINLADRCFDEGLPMREAYGTVLHELGHCLKMLHELQHPLRNVLFFLDKIKPEMWPDLMEEKNSIGGAFDPDSIQMYPASQGFCIPKRRCGAKEDKNKGDCLDPNKTYCGINQSNCVAAQESDCDKEKTGRLGQRRNLSEGDLNILRQLYNFKPAWGREMSKIK</sequence>
<dbReference type="Pfam" id="PF01400">
    <property type="entry name" value="Astacin"/>
    <property type="match status" value="1"/>
</dbReference>
<dbReference type="Gene3D" id="3.40.390.10">
    <property type="entry name" value="Collagenase (Catalytic Domain)"/>
    <property type="match status" value="1"/>
</dbReference>
<keyword evidence="1 2" id="KW-0862">Zinc</keyword>
<dbReference type="AlphaFoldDB" id="F0WUL1"/>
<feature type="binding site" evidence="1">
    <location>
        <position position="221"/>
    </location>
    <ligand>
        <name>Zn(2+)</name>
        <dbReference type="ChEBI" id="CHEBI:29105"/>
        <note>catalytic</note>
    </ligand>
</feature>
<evidence type="ECO:0000256" key="2">
    <source>
        <dbReference type="RuleBase" id="RU361183"/>
    </source>
</evidence>
<reference evidence="4" key="1">
    <citation type="journal article" date="2011" name="PLoS Biol.">
        <title>Gene gain and loss during evolution of obligate parasitism in the white rust pathogen of Arabidopsis thaliana.</title>
        <authorList>
            <person name="Kemen E."/>
            <person name="Gardiner A."/>
            <person name="Schultz-Larsen T."/>
            <person name="Kemen A.C."/>
            <person name="Balmuth A.L."/>
            <person name="Robert-Seilaniantz A."/>
            <person name="Bailey K."/>
            <person name="Holub E."/>
            <person name="Studholme D.J."/>
            <person name="Maclean D."/>
            <person name="Jones J.D."/>
        </authorList>
    </citation>
    <scope>NUCLEOTIDE SEQUENCE</scope>
</reference>
<accession>F0WUL1</accession>
<keyword evidence="2" id="KW-0732">Signal</keyword>
<dbReference type="HOGENOM" id="CLU_061085_0_0_1"/>
<feature type="domain" description="Peptidase M12A" evidence="3">
    <location>
        <begin position="100"/>
        <end position="346"/>
    </location>
</feature>
<comment type="caution">
    <text evidence="1">Lacks conserved residue(s) required for the propagation of feature annotation.</text>
</comment>
<dbReference type="GO" id="GO:0004222">
    <property type="term" value="F:metalloendopeptidase activity"/>
    <property type="evidence" value="ECO:0007669"/>
    <property type="project" value="UniProtKB-UniRule"/>
</dbReference>
<dbReference type="EC" id="3.4.24.-" evidence="2"/>
<dbReference type="SUPFAM" id="SSF55486">
    <property type="entry name" value="Metalloproteases ('zincins'), catalytic domain"/>
    <property type="match status" value="1"/>
</dbReference>
<keyword evidence="1 2" id="KW-0378">Hydrolase</keyword>
<feature type="active site" evidence="1">
    <location>
        <position position="218"/>
    </location>
</feature>
<feature type="binding site" evidence="1">
    <location>
        <position position="227"/>
    </location>
    <ligand>
        <name>Zn(2+)</name>
        <dbReference type="ChEBI" id="CHEBI:29105"/>
        <note>catalytic</note>
    </ligand>
</feature>
<feature type="binding site" evidence="1">
    <location>
        <position position="217"/>
    </location>
    <ligand>
        <name>Zn(2+)</name>
        <dbReference type="ChEBI" id="CHEBI:29105"/>
        <note>catalytic</note>
    </ligand>
</feature>
<dbReference type="InterPro" id="IPR024079">
    <property type="entry name" value="MetalloPept_cat_dom_sf"/>
</dbReference>
<dbReference type="PROSITE" id="PS51864">
    <property type="entry name" value="ASTACIN"/>
    <property type="match status" value="1"/>
</dbReference>
<dbReference type="PRINTS" id="PR00480">
    <property type="entry name" value="ASTACIN"/>
</dbReference>
<evidence type="ECO:0000313" key="4">
    <source>
        <dbReference type="EMBL" id="CCA25092.1"/>
    </source>
</evidence>
<gene>
    <name evidence="4" type="primary">AlNc14C274G10019</name>
    <name evidence="4" type="ORF">ALNC14_112360</name>
</gene>
<dbReference type="GO" id="GO:0008270">
    <property type="term" value="F:zinc ion binding"/>
    <property type="evidence" value="ECO:0007669"/>
    <property type="project" value="UniProtKB-UniRule"/>
</dbReference>
<dbReference type="InterPro" id="IPR001506">
    <property type="entry name" value="Peptidase_M12A"/>
</dbReference>
<feature type="signal peptide" evidence="2">
    <location>
        <begin position="1"/>
        <end position="25"/>
    </location>
</feature>
<proteinExistence type="predicted"/>
<dbReference type="GO" id="GO:0006508">
    <property type="term" value="P:proteolysis"/>
    <property type="evidence" value="ECO:0007669"/>
    <property type="project" value="UniProtKB-KW"/>
</dbReference>
<organism evidence="4">
    <name type="scientific">Albugo laibachii Nc14</name>
    <dbReference type="NCBI Taxonomy" id="890382"/>
    <lineage>
        <taxon>Eukaryota</taxon>
        <taxon>Sar</taxon>
        <taxon>Stramenopiles</taxon>
        <taxon>Oomycota</taxon>
        <taxon>Peronosporomycetes</taxon>
        <taxon>Albuginales</taxon>
        <taxon>Albuginaceae</taxon>
        <taxon>Albugo</taxon>
    </lineage>
</organism>
<dbReference type="EMBL" id="FR824319">
    <property type="protein sequence ID" value="CCA25092.1"/>
    <property type="molecule type" value="Genomic_DNA"/>
</dbReference>
<dbReference type="PANTHER" id="PTHR10127:SF850">
    <property type="entry name" value="METALLOENDOPEPTIDASE"/>
    <property type="match status" value="1"/>
</dbReference>
<keyword evidence="1 2" id="KW-0645">Protease</keyword>
<reference evidence="4" key="2">
    <citation type="submission" date="2011-02" db="EMBL/GenBank/DDBJ databases">
        <authorList>
            <person name="MacLean D."/>
        </authorList>
    </citation>
    <scope>NUCLEOTIDE SEQUENCE</scope>
</reference>
<protein>
    <recommendedName>
        <fullName evidence="2">Metalloendopeptidase</fullName>
        <ecNumber evidence="2">3.4.24.-</ecNumber>
    </recommendedName>
</protein>
<evidence type="ECO:0000256" key="1">
    <source>
        <dbReference type="PROSITE-ProRule" id="PRU01211"/>
    </source>
</evidence>
<keyword evidence="1 2" id="KW-0479">Metal-binding</keyword>
<name>F0WUL1_9STRA</name>
<dbReference type="PANTHER" id="PTHR10127">
    <property type="entry name" value="DISCOIDIN, CUB, EGF, LAMININ , AND ZINC METALLOPROTEASE DOMAIN CONTAINING"/>
    <property type="match status" value="1"/>
</dbReference>
<feature type="chain" id="PRO_5031604981" description="Metalloendopeptidase" evidence="2">
    <location>
        <begin position="26"/>
        <end position="357"/>
    </location>
</feature>
<keyword evidence="1 2" id="KW-0482">Metalloprotease</keyword>
<evidence type="ECO:0000259" key="3">
    <source>
        <dbReference type="PROSITE" id="PS51864"/>
    </source>
</evidence>
<comment type="cofactor">
    <cofactor evidence="1 2">
        <name>Zn(2+)</name>
        <dbReference type="ChEBI" id="CHEBI:29105"/>
    </cofactor>
    <text evidence="1 2">Binds 1 zinc ion per subunit.</text>
</comment>